<feature type="domain" description="DUF7582" evidence="2">
    <location>
        <begin position="82"/>
        <end position="240"/>
    </location>
</feature>
<accession>A0A642VAE6</accession>
<dbReference type="AlphaFoldDB" id="A0A642VAE6"/>
<dbReference type="Pfam" id="PF24483">
    <property type="entry name" value="DUF7582"/>
    <property type="match status" value="1"/>
</dbReference>
<sequence>MLDREVIKSLTLYCTLPITLVSTGGFVAVSHFRSRRSTEAIDFMLDPNTNIANSFIRKAVLNTQKVVANLKFNGRRQPSSDVETIQRKVLQELTHAVETVASNKNLSTSWMNHIADTCITDQVRERLFTESKEQNVVLWKSPSLIIYASAWEWSLASKLEQLDSHRELDKTTTLEEPSRSHKRAEDLSDAAILLHKVIQKRKLQQITRQFFTDLGQYICSPIQEDVIQKIKTAFINRYGNNVVSFEGV</sequence>
<evidence type="ECO:0000259" key="2">
    <source>
        <dbReference type="Pfam" id="PF24483"/>
    </source>
</evidence>
<organism evidence="3 4">
    <name type="scientific">Trichomonascus ciferrii</name>
    <dbReference type="NCBI Taxonomy" id="44093"/>
    <lineage>
        <taxon>Eukaryota</taxon>
        <taxon>Fungi</taxon>
        <taxon>Dikarya</taxon>
        <taxon>Ascomycota</taxon>
        <taxon>Saccharomycotina</taxon>
        <taxon>Dipodascomycetes</taxon>
        <taxon>Dipodascales</taxon>
        <taxon>Trichomonascaceae</taxon>
        <taxon>Trichomonascus</taxon>
        <taxon>Trichomonascus ciferrii complex</taxon>
    </lineage>
</organism>
<keyword evidence="1" id="KW-0472">Membrane</keyword>
<reference evidence="3" key="1">
    <citation type="journal article" date="2019" name="G3 (Bethesda)">
        <title>Genome Assemblies of Two Rare Opportunistic Yeast Pathogens: Diutina rugosa (syn. Candida rugosa) and Trichomonascus ciferrii (syn. Candida ciferrii).</title>
        <authorList>
            <person name="Mixao V."/>
            <person name="Saus E."/>
            <person name="Hansen A.P."/>
            <person name="Lass-Florl C."/>
            <person name="Gabaldon T."/>
        </authorList>
    </citation>
    <scope>NUCLEOTIDE SEQUENCE</scope>
    <source>
        <strain evidence="3">CBS 4856</strain>
    </source>
</reference>
<keyword evidence="1" id="KW-0812">Transmembrane</keyword>
<dbReference type="OrthoDB" id="3348320at2759"/>
<feature type="transmembrane region" description="Helical" evidence="1">
    <location>
        <begin position="6"/>
        <end position="29"/>
    </location>
</feature>
<proteinExistence type="predicted"/>
<keyword evidence="1" id="KW-1133">Transmembrane helix</keyword>
<keyword evidence="4" id="KW-1185">Reference proteome</keyword>
<dbReference type="EMBL" id="SWFS01000091">
    <property type="protein sequence ID" value="KAA8916669.1"/>
    <property type="molecule type" value="Genomic_DNA"/>
</dbReference>
<dbReference type="VEuPathDB" id="FungiDB:TRICI_001195"/>
<gene>
    <name evidence="3" type="ORF">TRICI_001195</name>
</gene>
<protein>
    <recommendedName>
        <fullName evidence="2">DUF7582 domain-containing protein</fullName>
    </recommendedName>
</protein>
<dbReference type="Proteomes" id="UP000761534">
    <property type="component" value="Unassembled WGS sequence"/>
</dbReference>
<evidence type="ECO:0000313" key="3">
    <source>
        <dbReference type="EMBL" id="KAA8916669.1"/>
    </source>
</evidence>
<dbReference type="InterPro" id="IPR056004">
    <property type="entry name" value="DUF7582"/>
</dbReference>
<evidence type="ECO:0000256" key="1">
    <source>
        <dbReference type="SAM" id="Phobius"/>
    </source>
</evidence>
<comment type="caution">
    <text evidence="3">The sequence shown here is derived from an EMBL/GenBank/DDBJ whole genome shotgun (WGS) entry which is preliminary data.</text>
</comment>
<evidence type="ECO:0000313" key="4">
    <source>
        <dbReference type="Proteomes" id="UP000761534"/>
    </source>
</evidence>
<name>A0A642VAE6_9ASCO</name>